<dbReference type="EMBL" id="JAECVW010000002">
    <property type="protein sequence ID" value="MBH8594609.1"/>
    <property type="molecule type" value="Genomic_DNA"/>
</dbReference>
<comment type="similarity">
    <text evidence="1 2">Belongs to the metallophosphoesterase superfamily. YfcE family.</text>
</comment>
<reference evidence="4 5" key="1">
    <citation type="submission" date="2020-12" db="EMBL/GenBank/DDBJ databases">
        <title>WGS of Thermoactinomyces spp.</title>
        <authorList>
            <person name="Cheng K."/>
        </authorList>
    </citation>
    <scope>NUCLEOTIDE SEQUENCE [LARGE SCALE GENOMIC DNA]</scope>
    <source>
        <strain evidence="5">CICC 10671\DSM 43846</strain>
    </source>
</reference>
<accession>A0A8I1AC27</accession>
<dbReference type="SUPFAM" id="SSF56300">
    <property type="entry name" value="Metallo-dependent phosphatases"/>
    <property type="match status" value="1"/>
</dbReference>
<keyword evidence="5" id="KW-1185">Reference proteome</keyword>
<dbReference type="GO" id="GO:0016787">
    <property type="term" value="F:hydrolase activity"/>
    <property type="evidence" value="ECO:0007669"/>
    <property type="project" value="UniProtKB-UniRule"/>
</dbReference>
<dbReference type="NCBIfam" id="TIGR00040">
    <property type="entry name" value="yfcE"/>
    <property type="match status" value="1"/>
</dbReference>
<organism evidence="4 5">
    <name type="scientific">Thermoactinomyces intermedius</name>
    <dbReference type="NCBI Taxonomy" id="2024"/>
    <lineage>
        <taxon>Bacteria</taxon>
        <taxon>Bacillati</taxon>
        <taxon>Bacillota</taxon>
        <taxon>Bacilli</taxon>
        <taxon>Bacillales</taxon>
        <taxon>Thermoactinomycetaceae</taxon>
        <taxon>Thermoactinomyces</taxon>
    </lineage>
</organism>
<feature type="domain" description="Calcineurin-like phosphoesterase" evidence="3">
    <location>
        <begin position="1"/>
        <end position="142"/>
    </location>
</feature>
<evidence type="ECO:0000256" key="1">
    <source>
        <dbReference type="ARBA" id="ARBA00008950"/>
    </source>
</evidence>
<name>A0A8I1AC27_THEIN</name>
<sequence length="167" mass="18634">MKVLIISDSHGRAKRLNEIVDRVKADHVIHCGDFCTGRSELPSVPLTVVRGNCDWEEVSEEEIFEADSLCFFVTHGHLYRVKESLLPIKYRAQEAGAQIACFGHSHFPVCEKEDGVLLINPGSITQPRGFTVPTYAVLETKDGKIKVVFYQIDGTPITERGFEGELS</sequence>
<evidence type="ECO:0000313" key="5">
    <source>
        <dbReference type="Proteomes" id="UP000633619"/>
    </source>
</evidence>
<evidence type="ECO:0000256" key="2">
    <source>
        <dbReference type="RuleBase" id="RU362039"/>
    </source>
</evidence>
<dbReference type="InterPro" id="IPR024654">
    <property type="entry name" value="Calcineurin-like_PHP_lpxH"/>
</dbReference>
<keyword evidence="2" id="KW-0479">Metal-binding</keyword>
<evidence type="ECO:0000259" key="3">
    <source>
        <dbReference type="Pfam" id="PF12850"/>
    </source>
</evidence>
<dbReference type="Gene3D" id="3.60.21.10">
    <property type="match status" value="1"/>
</dbReference>
<dbReference type="GO" id="GO:0046872">
    <property type="term" value="F:metal ion binding"/>
    <property type="evidence" value="ECO:0007669"/>
    <property type="project" value="UniProtKB-KW"/>
</dbReference>
<dbReference type="EC" id="3.1.4.-" evidence="2"/>
<dbReference type="InterPro" id="IPR029052">
    <property type="entry name" value="Metallo-depent_PP-like"/>
</dbReference>
<comment type="cofactor">
    <cofactor evidence="2">
        <name>a divalent metal cation</name>
        <dbReference type="ChEBI" id="CHEBI:60240"/>
    </cofactor>
</comment>
<evidence type="ECO:0000313" key="4">
    <source>
        <dbReference type="EMBL" id="MBH8594609.1"/>
    </source>
</evidence>
<dbReference type="Proteomes" id="UP000633619">
    <property type="component" value="Unassembled WGS sequence"/>
</dbReference>
<dbReference type="Pfam" id="PF12850">
    <property type="entry name" value="Metallophos_2"/>
    <property type="match status" value="1"/>
</dbReference>
<dbReference type="InterPro" id="IPR000979">
    <property type="entry name" value="Phosphodiesterase_MJ0936/Vps29"/>
</dbReference>
<gene>
    <name evidence="4" type="ORF">I8U20_04615</name>
</gene>
<dbReference type="CDD" id="cd00841">
    <property type="entry name" value="MPP_YfcE"/>
    <property type="match status" value="1"/>
</dbReference>
<dbReference type="InterPro" id="IPR041802">
    <property type="entry name" value="MPP_YfcE"/>
</dbReference>
<dbReference type="PANTHER" id="PTHR11124">
    <property type="entry name" value="VACUOLAR SORTING PROTEIN VPS29"/>
    <property type="match status" value="1"/>
</dbReference>
<protein>
    <recommendedName>
        <fullName evidence="2">Phosphoesterase</fullName>
        <ecNumber evidence="2">3.1.4.-</ecNumber>
    </recommendedName>
</protein>
<dbReference type="RefSeq" id="WP_181731860.1">
    <property type="nucleotide sequence ID" value="NZ_JACEIR010000004.1"/>
</dbReference>
<proteinExistence type="inferred from homology"/>
<dbReference type="AlphaFoldDB" id="A0A8I1AC27"/>
<comment type="caution">
    <text evidence="4">The sequence shown here is derived from an EMBL/GenBank/DDBJ whole genome shotgun (WGS) entry which is preliminary data.</text>
</comment>